<name>A0A7W8HGN6_9BURK</name>
<dbReference type="SMART" id="SM00421">
    <property type="entry name" value="HTH_LUXR"/>
    <property type="match status" value="1"/>
</dbReference>
<keyword evidence="1" id="KW-0805">Transcription regulation</keyword>
<dbReference type="RefSeq" id="WP_246434846.1">
    <property type="nucleotide sequence ID" value="NZ_BAABEW010000001.1"/>
</dbReference>
<dbReference type="InterPro" id="IPR036388">
    <property type="entry name" value="WH-like_DNA-bd_sf"/>
</dbReference>
<feature type="domain" description="HTH luxR-type" evidence="4">
    <location>
        <begin position="159"/>
        <end position="223"/>
    </location>
</feature>
<evidence type="ECO:0000256" key="3">
    <source>
        <dbReference type="ARBA" id="ARBA00023163"/>
    </source>
</evidence>
<dbReference type="SUPFAM" id="SSF46894">
    <property type="entry name" value="C-terminal effector domain of the bipartite response regulators"/>
    <property type="match status" value="1"/>
</dbReference>
<evidence type="ECO:0000256" key="1">
    <source>
        <dbReference type="ARBA" id="ARBA00023015"/>
    </source>
</evidence>
<dbReference type="InterPro" id="IPR000792">
    <property type="entry name" value="Tscrpt_reg_LuxR_C"/>
</dbReference>
<dbReference type="PROSITE" id="PS50043">
    <property type="entry name" value="HTH_LUXR_2"/>
    <property type="match status" value="1"/>
</dbReference>
<evidence type="ECO:0000313" key="5">
    <source>
        <dbReference type="EMBL" id="MBB5271742.1"/>
    </source>
</evidence>
<keyword evidence="3" id="KW-0804">Transcription</keyword>
<evidence type="ECO:0000259" key="4">
    <source>
        <dbReference type="PROSITE" id="PS50043"/>
    </source>
</evidence>
<dbReference type="GO" id="GO:0006355">
    <property type="term" value="P:regulation of DNA-templated transcription"/>
    <property type="evidence" value="ECO:0007669"/>
    <property type="project" value="InterPro"/>
</dbReference>
<proteinExistence type="predicted"/>
<comment type="caution">
    <text evidence="5">The sequence shown here is derived from an EMBL/GenBank/DDBJ whole genome shotgun (WGS) entry which is preliminary data.</text>
</comment>
<gene>
    <name evidence="5" type="ORF">HNQ70_001752</name>
</gene>
<protein>
    <submittedName>
        <fullName evidence="5">DNA-binding CsgD family transcriptional regulator</fullName>
    </submittedName>
</protein>
<organism evidence="5 6">
    <name type="scientific">Quisquiliibacterium transsilvanicum</name>
    <dbReference type="NCBI Taxonomy" id="1549638"/>
    <lineage>
        <taxon>Bacteria</taxon>
        <taxon>Pseudomonadati</taxon>
        <taxon>Pseudomonadota</taxon>
        <taxon>Betaproteobacteria</taxon>
        <taxon>Burkholderiales</taxon>
        <taxon>Burkholderiaceae</taxon>
        <taxon>Quisquiliibacterium</taxon>
    </lineage>
</organism>
<dbReference type="PANTHER" id="PTHR44688:SF16">
    <property type="entry name" value="DNA-BINDING TRANSCRIPTIONAL ACTIVATOR DEVR_DOSR"/>
    <property type="match status" value="1"/>
</dbReference>
<reference evidence="5 6" key="1">
    <citation type="submission" date="2020-08" db="EMBL/GenBank/DDBJ databases">
        <title>Genomic Encyclopedia of Type Strains, Phase IV (KMG-IV): sequencing the most valuable type-strain genomes for metagenomic binning, comparative biology and taxonomic classification.</title>
        <authorList>
            <person name="Goeker M."/>
        </authorList>
    </citation>
    <scope>NUCLEOTIDE SEQUENCE [LARGE SCALE GENOMIC DNA]</scope>
    <source>
        <strain evidence="5 6">DSM 29781</strain>
    </source>
</reference>
<dbReference type="AlphaFoldDB" id="A0A7W8HGN6"/>
<sequence length="223" mass="23691">MGLTGIELNRGGEDFSDEEVRLLEKLRWPMRALYRQALASACAACATAMLRQLAANDRLGSVRIDRNLGIADASGSALAWLGESARRMPGTDGCALPAGLRHWLRGRMGEAAAMAGAHPQPAVVDVPDGASLALHCVPDPDAQGCTLLIERVAGESPRRRVRPTALTAREAEVLGWITAGKSDAGIAELLGVSPRTVGKHLQNIYRKLGVENRTGAAMRVLGR</sequence>
<dbReference type="CDD" id="cd06170">
    <property type="entry name" value="LuxR_C_like"/>
    <property type="match status" value="1"/>
</dbReference>
<accession>A0A7W8HGN6</accession>
<keyword evidence="6" id="KW-1185">Reference proteome</keyword>
<keyword evidence="2 5" id="KW-0238">DNA-binding</keyword>
<dbReference type="Pfam" id="PF00196">
    <property type="entry name" value="GerE"/>
    <property type="match status" value="1"/>
</dbReference>
<evidence type="ECO:0000256" key="2">
    <source>
        <dbReference type="ARBA" id="ARBA00023125"/>
    </source>
</evidence>
<dbReference type="GO" id="GO:0003677">
    <property type="term" value="F:DNA binding"/>
    <property type="evidence" value="ECO:0007669"/>
    <property type="project" value="UniProtKB-KW"/>
</dbReference>
<dbReference type="PANTHER" id="PTHR44688">
    <property type="entry name" value="DNA-BINDING TRANSCRIPTIONAL ACTIVATOR DEVR_DOSR"/>
    <property type="match status" value="1"/>
</dbReference>
<dbReference type="InterPro" id="IPR016032">
    <property type="entry name" value="Sig_transdc_resp-reg_C-effctor"/>
</dbReference>
<dbReference type="Gene3D" id="1.10.10.10">
    <property type="entry name" value="Winged helix-like DNA-binding domain superfamily/Winged helix DNA-binding domain"/>
    <property type="match status" value="1"/>
</dbReference>
<dbReference type="EMBL" id="JACHGB010000003">
    <property type="protein sequence ID" value="MBB5271742.1"/>
    <property type="molecule type" value="Genomic_DNA"/>
</dbReference>
<evidence type="ECO:0000313" key="6">
    <source>
        <dbReference type="Proteomes" id="UP000532440"/>
    </source>
</evidence>
<dbReference type="PRINTS" id="PR00038">
    <property type="entry name" value="HTHLUXR"/>
</dbReference>
<dbReference type="Proteomes" id="UP000532440">
    <property type="component" value="Unassembled WGS sequence"/>
</dbReference>